<feature type="non-terminal residue" evidence="3">
    <location>
        <position position="404"/>
    </location>
</feature>
<sequence length="404" mass="47743">MTTRYRNNYDGNSIYTAREERPDGGWTQKTFGKRTGLLLREEDSHGNEMRYEYDRYGFQTKKTDRKRNLEEKNSYTLIPNGGAEYTSTDAYGHELKTILDQAGRKKRTEFRYKDGGQTKITRYEYHEKAPQLVAKVTDYAGRTTETRYDSMDRPIIQINFDGTHTETRYNDLLNYKEVYDTKNQKITYHYDAYGNLTRTVQPNGAITEYEYNIYGKLDRLTTHTDSRNKDKDTISAIEYKYDSVNRLTEIRKGADVTKLEYDNMDNVMRKTLPDNQSIEYDYDTLNRPSKTLYRGKTETLAEEYKYYTDMENLGRLRSVKEYTGTTTYEYDRYGNVEKVTREQHGQRRATQYKHDAYGKLEWIQYPGLADRIVYNYDERQRLRDVEYHPSGAFAPAPLAKGSQK</sequence>
<comment type="caution">
    <text evidence="3">The sequence shown here is derived from an EMBL/GenBank/DDBJ whole genome shotgun (WGS) entry which is preliminary data.</text>
</comment>
<dbReference type="PANTHER" id="PTHR32305:SF15">
    <property type="entry name" value="PROTEIN RHSA-RELATED"/>
    <property type="match status" value="1"/>
</dbReference>
<dbReference type="AlphaFoldDB" id="A0A388TIP3"/>
<organism evidence="3 4">
    <name type="scientific">Candidatus Termititenax persephonae</name>
    <dbReference type="NCBI Taxonomy" id="2218525"/>
    <lineage>
        <taxon>Bacteria</taxon>
        <taxon>Bacillati</taxon>
        <taxon>Candidatus Margulisiibacteriota</taxon>
        <taxon>Candidatus Termititenacia</taxon>
        <taxon>Candidatus Termititenacales</taxon>
        <taxon>Candidatus Termititenacaceae</taxon>
        <taxon>Candidatus Termititenax</taxon>
    </lineage>
</organism>
<dbReference type="PANTHER" id="PTHR32305">
    <property type="match status" value="1"/>
</dbReference>
<name>A0A388TIP3_9BACT</name>
<evidence type="ECO:0000313" key="4">
    <source>
        <dbReference type="Proteomes" id="UP000275925"/>
    </source>
</evidence>
<accession>A0A388TIP3</accession>
<dbReference type="InterPro" id="IPR006530">
    <property type="entry name" value="YD"/>
</dbReference>
<dbReference type="Gene3D" id="2.180.10.10">
    <property type="entry name" value="RHS repeat-associated core"/>
    <property type="match status" value="2"/>
</dbReference>
<gene>
    <name evidence="3" type="ORF">NO2_1559</name>
</gene>
<dbReference type="InterPro" id="IPR050708">
    <property type="entry name" value="T6SS_VgrG/RHS"/>
</dbReference>
<dbReference type="EMBL" id="BGZO01000111">
    <property type="protein sequence ID" value="GBR77123.1"/>
    <property type="molecule type" value="Genomic_DNA"/>
</dbReference>
<dbReference type="InterPro" id="IPR056823">
    <property type="entry name" value="TEN-like_YD-shell"/>
</dbReference>
<keyword evidence="1" id="KW-0677">Repeat</keyword>
<reference evidence="3 4" key="1">
    <citation type="journal article" date="2019" name="ISME J.">
        <title>Genome analyses of uncultured TG2/ZB3 bacteria in 'Margulisbacteria' specifically attached to ectosymbiotic spirochetes of protists in the termite gut.</title>
        <authorList>
            <person name="Utami Y.D."/>
            <person name="Kuwahara H."/>
            <person name="Igai K."/>
            <person name="Murakami T."/>
            <person name="Sugaya K."/>
            <person name="Morikawa T."/>
            <person name="Nagura Y."/>
            <person name="Yuki M."/>
            <person name="Deevong P."/>
            <person name="Inoue T."/>
            <person name="Kihara K."/>
            <person name="Lo N."/>
            <person name="Yamada A."/>
            <person name="Ohkuma M."/>
            <person name="Hongoh Y."/>
        </authorList>
    </citation>
    <scope>NUCLEOTIDE SEQUENCE [LARGE SCALE GENOMIC DNA]</scope>
    <source>
        <strain evidence="3">NkOx7-02</strain>
    </source>
</reference>
<keyword evidence="4" id="KW-1185">Reference proteome</keyword>
<feature type="domain" description="Teneurin-like YD-shell" evidence="2">
    <location>
        <begin position="233"/>
        <end position="386"/>
    </location>
</feature>
<proteinExistence type="predicted"/>
<dbReference type="Proteomes" id="UP000275925">
    <property type="component" value="Unassembled WGS sequence"/>
</dbReference>
<dbReference type="NCBIfam" id="TIGR01643">
    <property type="entry name" value="YD_repeat_2x"/>
    <property type="match status" value="2"/>
</dbReference>
<dbReference type="InterPro" id="IPR031325">
    <property type="entry name" value="RHS_repeat"/>
</dbReference>
<dbReference type="Pfam" id="PF25023">
    <property type="entry name" value="TEN_YD-shell"/>
    <property type="match status" value="1"/>
</dbReference>
<evidence type="ECO:0000259" key="2">
    <source>
        <dbReference type="Pfam" id="PF25023"/>
    </source>
</evidence>
<evidence type="ECO:0000313" key="3">
    <source>
        <dbReference type="EMBL" id="GBR77123.1"/>
    </source>
</evidence>
<protein>
    <submittedName>
        <fullName evidence="3">Rhs family protein</fullName>
    </submittedName>
</protein>
<evidence type="ECO:0000256" key="1">
    <source>
        <dbReference type="ARBA" id="ARBA00022737"/>
    </source>
</evidence>
<dbReference type="Pfam" id="PF05593">
    <property type="entry name" value="RHS_repeat"/>
    <property type="match status" value="1"/>
</dbReference>